<dbReference type="Proteomes" id="UP001172457">
    <property type="component" value="Chromosome 8"/>
</dbReference>
<dbReference type="EMBL" id="JARYMX010000008">
    <property type="protein sequence ID" value="KAJ9538229.1"/>
    <property type="molecule type" value="Genomic_DNA"/>
</dbReference>
<organism evidence="1 2">
    <name type="scientific">Centaurea solstitialis</name>
    <name type="common">yellow star-thistle</name>
    <dbReference type="NCBI Taxonomy" id="347529"/>
    <lineage>
        <taxon>Eukaryota</taxon>
        <taxon>Viridiplantae</taxon>
        <taxon>Streptophyta</taxon>
        <taxon>Embryophyta</taxon>
        <taxon>Tracheophyta</taxon>
        <taxon>Spermatophyta</taxon>
        <taxon>Magnoliopsida</taxon>
        <taxon>eudicotyledons</taxon>
        <taxon>Gunneridae</taxon>
        <taxon>Pentapetalae</taxon>
        <taxon>asterids</taxon>
        <taxon>campanulids</taxon>
        <taxon>Asterales</taxon>
        <taxon>Asteraceae</taxon>
        <taxon>Carduoideae</taxon>
        <taxon>Cardueae</taxon>
        <taxon>Centaureinae</taxon>
        <taxon>Centaurea</taxon>
    </lineage>
</organism>
<reference evidence="1" key="1">
    <citation type="submission" date="2023-03" db="EMBL/GenBank/DDBJ databases">
        <title>Chromosome-scale reference genome and RAD-based genetic map of yellow starthistle (Centaurea solstitialis) reveal putative structural variation and QTLs associated with invader traits.</title>
        <authorList>
            <person name="Reatini B."/>
            <person name="Cang F.A."/>
            <person name="Jiang Q."/>
            <person name="Mckibben M.T.W."/>
            <person name="Barker M.S."/>
            <person name="Rieseberg L.H."/>
            <person name="Dlugosch K.M."/>
        </authorList>
    </citation>
    <scope>NUCLEOTIDE SEQUENCE</scope>
    <source>
        <strain evidence="1">CAN-66</strain>
        <tissue evidence="1">Leaf</tissue>
    </source>
</reference>
<evidence type="ECO:0000313" key="2">
    <source>
        <dbReference type="Proteomes" id="UP001172457"/>
    </source>
</evidence>
<proteinExistence type="predicted"/>
<comment type="caution">
    <text evidence="1">The sequence shown here is derived from an EMBL/GenBank/DDBJ whole genome shotgun (WGS) entry which is preliminary data.</text>
</comment>
<protein>
    <submittedName>
        <fullName evidence="1">Uncharacterized protein</fullName>
    </submittedName>
</protein>
<gene>
    <name evidence="1" type="ORF">OSB04_030962</name>
</gene>
<keyword evidence="2" id="KW-1185">Reference proteome</keyword>
<accession>A0AA38S819</accession>
<evidence type="ECO:0000313" key="1">
    <source>
        <dbReference type="EMBL" id="KAJ9538229.1"/>
    </source>
</evidence>
<name>A0AA38S819_9ASTR</name>
<dbReference type="AlphaFoldDB" id="A0AA38S819"/>
<sequence length="89" mass="10134">MIIHFSFVKSKDQLTNILTRGGLLKAYPGQFPYNMSMARPKILSECWRLSRQARPKGWASRAAAQGIKAQEGIISQQTRKTRYKFEGST</sequence>